<dbReference type="InterPro" id="IPR010315">
    <property type="entry name" value="DUF915_hydro-like"/>
</dbReference>
<reference evidence="1 2" key="1">
    <citation type="journal article" date="2015" name="Genome Announc.">
        <title>Expanding the biotechnology potential of lactobacilli through comparative genomics of 213 strains and associated genera.</title>
        <authorList>
            <person name="Sun Z."/>
            <person name="Harris H.M."/>
            <person name="McCann A."/>
            <person name="Guo C."/>
            <person name="Argimon S."/>
            <person name="Zhang W."/>
            <person name="Yang X."/>
            <person name="Jeffery I.B."/>
            <person name="Cooney J.C."/>
            <person name="Kagawa T.F."/>
            <person name="Liu W."/>
            <person name="Song Y."/>
            <person name="Salvetti E."/>
            <person name="Wrobel A."/>
            <person name="Rasinkangas P."/>
            <person name="Parkhill J."/>
            <person name="Rea M.C."/>
            <person name="O'Sullivan O."/>
            <person name="Ritari J."/>
            <person name="Douillard F.P."/>
            <person name="Paul Ross R."/>
            <person name="Yang R."/>
            <person name="Briner A.E."/>
            <person name="Felis G.E."/>
            <person name="de Vos W.M."/>
            <person name="Barrangou R."/>
            <person name="Klaenhammer T.R."/>
            <person name="Caufield P.W."/>
            <person name="Cui Y."/>
            <person name="Zhang H."/>
            <person name="O'Toole P.W."/>
        </authorList>
    </citation>
    <scope>NUCLEOTIDE SEQUENCE [LARGE SCALE GENOMIC DNA]</scope>
    <source>
        <strain evidence="1 2">DSM 15814</strain>
    </source>
</reference>
<dbReference type="PATRIC" id="fig|1114972.6.peg.1015"/>
<name>A0A0R1R9S0_9LACO</name>
<proteinExistence type="predicted"/>
<sequence>MHRRIWTITSALVLMLGASFVLFHKVTSIGVTAEPLESSEVNKSVIQTHTPTIFMPGWATSANSFNAMIGYMQGERTAGKVMRINVDFFGRIHVIGHLKKTDINPLIQVTFDRNLGNSYQPQAKWLNQILMLLKRRYHVNEYNAVGHSWGGSAMVTQLIRYGNDKRLPKLHKMVLLSAPVDESIDRPKDVLPSGKPKRSSHSYRQLIADRNNLWANSQAQIFNVYGSANGEDTDNSVPIVQAQALRYLVRGIVPQYHEILMNNTNHHQIHTTIRSYKLVTNLLFGKPGSKP</sequence>
<evidence type="ECO:0008006" key="3">
    <source>
        <dbReference type="Google" id="ProtNLM"/>
    </source>
</evidence>
<dbReference type="OrthoDB" id="2301165at2"/>
<dbReference type="InterPro" id="IPR029058">
    <property type="entry name" value="AB_hydrolase_fold"/>
</dbReference>
<evidence type="ECO:0000313" key="2">
    <source>
        <dbReference type="Proteomes" id="UP000051999"/>
    </source>
</evidence>
<keyword evidence="2" id="KW-1185">Reference proteome</keyword>
<gene>
    <name evidence="1" type="ORF">FD35_GL001004</name>
</gene>
<organism evidence="1 2">
    <name type="scientific">Furfurilactobacillus rossiae DSM 15814</name>
    <dbReference type="NCBI Taxonomy" id="1114972"/>
    <lineage>
        <taxon>Bacteria</taxon>
        <taxon>Bacillati</taxon>
        <taxon>Bacillota</taxon>
        <taxon>Bacilli</taxon>
        <taxon>Lactobacillales</taxon>
        <taxon>Lactobacillaceae</taxon>
        <taxon>Furfurilactobacillus</taxon>
    </lineage>
</organism>
<protein>
    <recommendedName>
        <fullName evidence="3">Alpha beta hydrolase superfamily protein</fullName>
    </recommendedName>
</protein>
<dbReference type="STRING" id="1114972.FD35_GL001004"/>
<dbReference type="eggNOG" id="COG4814">
    <property type="taxonomic scope" value="Bacteria"/>
</dbReference>
<evidence type="ECO:0000313" key="1">
    <source>
        <dbReference type="EMBL" id="KRL53638.1"/>
    </source>
</evidence>
<dbReference type="RefSeq" id="WP_017260741.1">
    <property type="nucleotide sequence ID" value="NZ_AUAW01000019.1"/>
</dbReference>
<dbReference type="Gene3D" id="3.40.50.1820">
    <property type="entry name" value="alpha/beta hydrolase"/>
    <property type="match status" value="1"/>
</dbReference>
<comment type="caution">
    <text evidence="1">The sequence shown here is derived from an EMBL/GenBank/DDBJ whole genome shotgun (WGS) entry which is preliminary data.</text>
</comment>
<dbReference type="EMBL" id="AZFF01000017">
    <property type="protein sequence ID" value="KRL53638.1"/>
    <property type="molecule type" value="Genomic_DNA"/>
</dbReference>
<dbReference type="AlphaFoldDB" id="A0A0R1R9S0"/>
<dbReference type="Proteomes" id="UP000051999">
    <property type="component" value="Unassembled WGS sequence"/>
</dbReference>
<dbReference type="Pfam" id="PF06028">
    <property type="entry name" value="DUF915"/>
    <property type="match status" value="1"/>
</dbReference>
<accession>A0A0R1R9S0</accession>
<dbReference type="SUPFAM" id="SSF53474">
    <property type="entry name" value="alpha/beta-Hydrolases"/>
    <property type="match status" value="1"/>
</dbReference>